<evidence type="ECO:0000313" key="2">
    <source>
        <dbReference type="Proteomes" id="UP000028185"/>
    </source>
</evidence>
<protein>
    <recommendedName>
        <fullName evidence="3">KCNMB2, ball and chain domain protein</fullName>
    </recommendedName>
</protein>
<dbReference type="PATRIC" id="fig|1214179.4.peg.177"/>
<name>A0A075SFX8_STRSU</name>
<dbReference type="InterPro" id="IPR032287">
    <property type="entry name" value="DUF4838"/>
</dbReference>
<dbReference type="HOGENOM" id="CLU_037018_0_0_9"/>
<gene>
    <name evidence="1" type="ORF">ID09_01040</name>
</gene>
<reference evidence="1 2" key="1">
    <citation type="journal article" date="2014" name="Genome Announc.">
        <title>Whole-Genome Sequence of Streptococcus suis Serotype 4 Reference Strain 6407.</title>
        <authorList>
            <person name="Wang K."/>
            <person name="Chen J."/>
            <person name="Yao H."/>
            <person name="Lu C."/>
        </authorList>
    </citation>
    <scope>NUCLEOTIDE SEQUENCE [LARGE SCALE GENOMIC DNA]</scope>
    <source>
        <strain evidence="1">6407</strain>
    </source>
</reference>
<accession>A0A075SFX8</accession>
<dbReference type="EMBL" id="CP008921">
    <property type="protein sequence ID" value="AIG42723.1"/>
    <property type="molecule type" value="Genomic_DNA"/>
</dbReference>
<evidence type="ECO:0008006" key="3">
    <source>
        <dbReference type="Google" id="ProtNLM"/>
    </source>
</evidence>
<evidence type="ECO:0000313" key="1">
    <source>
        <dbReference type="EMBL" id="AIG42723.1"/>
    </source>
</evidence>
<organism evidence="1 2">
    <name type="scientific">Streptococcus suis 6407</name>
    <dbReference type="NCBI Taxonomy" id="1214179"/>
    <lineage>
        <taxon>Bacteria</taxon>
        <taxon>Bacillati</taxon>
        <taxon>Bacillota</taxon>
        <taxon>Bacilli</taxon>
        <taxon>Lactobacillales</taxon>
        <taxon>Streptococcaceae</taxon>
        <taxon>Streptococcus</taxon>
    </lineage>
</organism>
<dbReference type="Proteomes" id="UP000028185">
    <property type="component" value="Chromosome"/>
</dbReference>
<proteinExistence type="predicted"/>
<dbReference type="Pfam" id="PF16126">
    <property type="entry name" value="DUF4838"/>
    <property type="match status" value="1"/>
</dbReference>
<dbReference type="AlphaFoldDB" id="A0A075SFX8"/>
<sequence length="628" mass="73344">MKLTIFDKVQNKTSQFAIDELTYYLKAIFDFELGKTTVEEDANVLLSKEYLDNNDTIGIEMKNGNAILTGNSDVSILIAVYRLLSEFGAVFTRPGRKHELIPSLTITDWNEKELSIHETASYKHRGVCIEGADSYQNTKEFLDWLPKINMNSFFIQFENPYSFLKRWYEHEFNPYADKEDFNTEIAQQMSDLLDEELSKRGLIHHRVGHGWTGEVLGYSSKYGWESGLKLPEEKKPLVAELNGKRELFNTAPILTSLCFSNPDVGERMCELIVNYAKERKDVDYLHVWLSDARNNICECEKCKQEIPSDQYVRILNQLDRKLSEEGLNTKICFLLYHELLFAPKHEVLENPERFTMMFAPITRTFEMSYADVDYENDVPLPNEYSRNNIVLPNSLEENLSYLFSWQKVFNGDSFVYDYPLGRAHYGDLGYMKISKVIFRDVVYLKKLGLNGYISCQELRAGFPHNFPNFVMGQMLWNRNLEYDELKALYFSSLYGSEWKSVVTYLEKLSDYSSCDYFNSIGDRQNAELSMKYNISSKLAFNFINTLEENVAKNNGIQRDAWRQLGYHREYVVKLANALHLMASGDHLDGHIRWKDFLDYIRNHEPDFQQYLDVYRIIEVAKNYAGFKL</sequence>
<dbReference type="RefSeq" id="WP_024382085.1">
    <property type="nucleotide sequence ID" value="NZ_ALLE01000026.1"/>
</dbReference>